<evidence type="ECO:0000313" key="1">
    <source>
        <dbReference type="EMBL" id="KAF5888136.1"/>
    </source>
</evidence>
<gene>
    <name evidence="1" type="primary">Mical</name>
    <name evidence="1" type="ORF">DAT39_022018</name>
</gene>
<dbReference type="Proteomes" id="UP000727407">
    <property type="component" value="Unassembled WGS sequence"/>
</dbReference>
<name>A0A8J4TE04_CLAMG</name>
<proteinExistence type="predicted"/>
<keyword evidence="1" id="KW-0503">Monooxygenase</keyword>
<keyword evidence="2" id="KW-1185">Reference proteome</keyword>
<accession>A0A8J4TE04</accession>
<reference evidence="1" key="1">
    <citation type="submission" date="2020-07" db="EMBL/GenBank/DDBJ databases">
        <title>Clarias magur genome sequencing, assembly and annotation.</title>
        <authorList>
            <person name="Kushwaha B."/>
            <person name="Kumar R."/>
            <person name="Das P."/>
            <person name="Joshi C.G."/>
            <person name="Kumar D."/>
            <person name="Nagpure N.S."/>
            <person name="Pandey M."/>
            <person name="Agarwal S."/>
            <person name="Srivastava S."/>
            <person name="Singh M."/>
            <person name="Sahoo L."/>
            <person name="Jayasankar P."/>
            <person name="Meher P.K."/>
            <person name="Koringa P.G."/>
            <person name="Iquebal M.A."/>
            <person name="Das S.P."/>
            <person name="Bit A."/>
            <person name="Patnaik S."/>
            <person name="Patel N."/>
            <person name="Shah T.M."/>
            <person name="Hinsu A."/>
            <person name="Jena J.K."/>
        </authorList>
    </citation>
    <scope>NUCLEOTIDE SEQUENCE</scope>
    <source>
        <strain evidence="1">CIFAMagur01</strain>
        <tissue evidence="1">Testis</tissue>
    </source>
</reference>
<sequence length="53" mass="5952">LKNTKLDAISRPQDPMPCDCILPPCYLIKAMELDMETMQESLEVQLALTQGTN</sequence>
<protein>
    <submittedName>
        <fullName evidence="1">Monooxygenase Mical</fullName>
    </submittedName>
</protein>
<dbReference type="GO" id="GO:0004497">
    <property type="term" value="F:monooxygenase activity"/>
    <property type="evidence" value="ECO:0007669"/>
    <property type="project" value="UniProtKB-KW"/>
</dbReference>
<organism evidence="1 2">
    <name type="scientific">Clarias magur</name>
    <name type="common">Asian catfish</name>
    <name type="synonym">Macropteronotus magur</name>
    <dbReference type="NCBI Taxonomy" id="1594786"/>
    <lineage>
        <taxon>Eukaryota</taxon>
        <taxon>Metazoa</taxon>
        <taxon>Chordata</taxon>
        <taxon>Craniata</taxon>
        <taxon>Vertebrata</taxon>
        <taxon>Euteleostomi</taxon>
        <taxon>Actinopterygii</taxon>
        <taxon>Neopterygii</taxon>
        <taxon>Teleostei</taxon>
        <taxon>Ostariophysi</taxon>
        <taxon>Siluriformes</taxon>
        <taxon>Clariidae</taxon>
        <taxon>Clarias</taxon>
    </lineage>
</organism>
<comment type="caution">
    <text evidence="1">The sequence shown here is derived from an EMBL/GenBank/DDBJ whole genome shotgun (WGS) entry which is preliminary data.</text>
</comment>
<dbReference type="AlphaFoldDB" id="A0A8J4TE04"/>
<evidence type="ECO:0000313" key="2">
    <source>
        <dbReference type="Proteomes" id="UP000727407"/>
    </source>
</evidence>
<keyword evidence="1" id="KW-0560">Oxidoreductase</keyword>
<feature type="non-terminal residue" evidence="1">
    <location>
        <position position="1"/>
    </location>
</feature>
<dbReference type="EMBL" id="QNUK01001030">
    <property type="protein sequence ID" value="KAF5888136.1"/>
    <property type="molecule type" value="Genomic_DNA"/>
</dbReference>